<protein>
    <submittedName>
        <fullName evidence="3">PspA/IM30 family protein</fullName>
    </submittedName>
</protein>
<accession>A0ABV0J8P4</accession>
<dbReference type="InterPro" id="IPR007157">
    <property type="entry name" value="PspA_VIPP1"/>
</dbReference>
<dbReference type="Proteomes" id="UP001464891">
    <property type="component" value="Unassembled WGS sequence"/>
</dbReference>
<comment type="caution">
    <text evidence="3">The sequence shown here is derived from an EMBL/GenBank/DDBJ whole genome shotgun (WGS) entry which is preliminary data.</text>
</comment>
<dbReference type="EMBL" id="JAMPKM010000005">
    <property type="protein sequence ID" value="MEP0817490.1"/>
    <property type="molecule type" value="Genomic_DNA"/>
</dbReference>
<keyword evidence="4" id="KW-1185">Reference proteome</keyword>
<evidence type="ECO:0000313" key="3">
    <source>
        <dbReference type="EMBL" id="MEP0817490.1"/>
    </source>
</evidence>
<keyword evidence="2" id="KW-0175">Coiled coil</keyword>
<evidence type="ECO:0000256" key="1">
    <source>
        <dbReference type="ARBA" id="ARBA00043985"/>
    </source>
</evidence>
<dbReference type="RefSeq" id="WP_190436190.1">
    <property type="nucleotide sequence ID" value="NZ_JAMPKM010000005.1"/>
</dbReference>
<sequence>MAQKHFKQFIYWFVGERAGRVLTATWSWLWGLPVESGGKIAVEVAQESLETMQKSVAQLTQSVASLMAAYQQAKSMYESRQKEFRQAEQQAILAQQQGNAEAARMAMTKAILLDRSLPSLAKKFAKAETVVRAAKDRLNRERQKLETYKLEMQNLKDLAELNEALAVIDQANTELEIGSARSQFATAQTSIERRHLQMTAQAELSENPAEKLTADLAQMTLDDEIAQRLQRLTTSSSSSRSVTPSDA</sequence>
<organism evidence="3 4">
    <name type="scientific">Trichocoleus desertorum GB2-A4</name>
    <dbReference type="NCBI Taxonomy" id="2933944"/>
    <lineage>
        <taxon>Bacteria</taxon>
        <taxon>Bacillati</taxon>
        <taxon>Cyanobacteriota</taxon>
        <taxon>Cyanophyceae</taxon>
        <taxon>Leptolyngbyales</taxon>
        <taxon>Trichocoleusaceae</taxon>
        <taxon>Trichocoleus</taxon>
    </lineage>
</organism>
<feature type="coiled-coil region" evidence="2">
    <location>
        <begin position="42"/>
        <end position="97"/>
    </location>
</feature>
<proteinExistence type="inferred from homology"/>
<reference evidence="3 4" key="1">
    <citation type="submission" date="2022-04" db="EMBL/GenBank/DDBJ databases">
        <title>Positive selection, recombination, and allopatry shape intraspecific diversity of widespread and dominant cyanobacteria.</title>
        <authorList>
            <person name="Wei J."/>
            <person name="Shu W."/>
            <person name="Hu C."/>
        </authorList>
    </citation>
    <scope>NUCLEOTIDE SEQUENCE [LARGE SCALE GENOMIC DNA]</scope>
    <source>
        <strain evidence="3 4">GB2-A4</strain>
    </source>
</reference>
<evidence type="ECO:0000313" key="4">
    <source>
        <dbReference type="Proteomes" id="UP001464891"/>
    </source>
</evidence>
<evidence type="ECO:0000256" key="2">
    <source>
        <dbReference type="SAM" id="Coils"/>
    </source>
</evidence>
<dbReference type="Pfam" id="PF04012">
    <property type="entry name" value="PspA_IM30"/>
    <property type="match status" value="1"/>
</dbReference>
<name>A0ABV0J8P4_9CYAN</name>
<gene>
    <name evidence="3" type="ORF">NC998_10325</name>
</gene>
<feature type="coiled-coil region" evidence="2">
    <location>
        <begin position="124"/>
        <end position="165"/>
    </location>
</feature>
<comment type="similarity">
    <text evidence="1">Belongs to the PspA/Vipp/IM30 family.</text>
</comment>